<dbReference type="PANTHER" id="PTHR15196:SF1">
    <property type="entry name" value="CILIARY NEUROTROPHIC FACTOR"/>
    <property type="match status" value="1"/>
</dbReference>
<gene>
    <name evidence="1" type="primary">CNTF</name>
</gene>
<dbReference type="Proteomes" id="UP000694580">
    <property type="component" value="Chromosome 4"/>
</dbReference>
<reference evidence="1" key="3">
    <citation type="submission" date="2025-09" db="UniProtKB">
        <authorList>
            <consortium name="Ensembl"/>
        </authorList>
    </citation>
    <scope>IDENTIFICATION</scope>
</reference>
<evidence type="ECO:0000313" key="1">
    <source>
        <dbReference type="Ensembl" id="ENSDCDP00010005813.1"/>
    </source>
</evidence>
<organism evidence="1 2">
    <name type="scientific">Denticeps clupeoides</name>
    <name type="common">denticle herring</name>
    <dbReference type="NCBI Taxonomy" id="299321"/>
    <lineage>
        <taxon>Eukaryota</taxon>
        <taxon>Metazoa</taxon>
        <taxon>Chordata</taxon>
        <taxon>Craniata</taxon>
        <taxon>Vertebrata</taxon>
        <taxon>Euteleostomi</taxon>
        <taxon>Actinopterygii</taxon>
        <taxon>Neopterygii</taxon>
        <taxon>Teleostei</taxon>
        <taxon>Clupei</taxon>
        <taxon>Clupeiformes</taxon>
        <taxon>Denticipitoidei</taxon>
        <taxon>Denticipitidae</taxon>
        <taxon>Denticeps</taxon>
    </lineage>
</organism>
<protein>
    <recommendedName>
        <fullName evidence="3">Ciliary neurotrophic factor</fullName>
    </recommendedName>
</protein>
<dbReference type="InterPro" id="IPR009079">
    <property type="entry name" value="4_helix_cytokine-like_core"/>
</dbReference>
<dbReference type="Gene3D" id="1.20.1250.10">
    <property type="match status" value="1"/>
</dbReference>
<reference evidence="1 2" key="1">
    <citation type="submission" date="2020-06" db="EMBL/GenBank/DDBJ databases">
        <authorList>
            <consortium name="Wellcome Sanger Institute Data Sharing"/>
        </authorList>
    </citation>
    <scope>NUCLEOTIDE SEQUENCE [LARGE SCALE GENOMIC DNA]</scope>
</reference>
<name>A0AAY4A9M5_9TELE</name>
<accession>A0AAY4A9M5</accession>
<dbReference type="GO" id="GO:0070120">
    <property type="term" value="P:ciliary neurotrophic factor-mediated signaling pathway"/>
    <property type="evidence" value="ECO:0007669"/>
    <property type="project" value="InterPro"/>
</dbReference>
<dbReference type="GO" id="GO:0043524">
    <property type="term" value="P:negative regulation of neuron apoptotic process"/>
    <property type="evidence" value="ECO:0007669"/>
    <property type="project" value="InterPro"/>
</dbReference>
<dbReference type="PANTHER" id="PTHR15196">
    <property type="entry name" value="CILIARY NEUROTROPHIC FACTOR"/>
    <property type="match status" value="1"/>
</dbReference>
<reference evidence="1" key="2">
    <citation type="submission" date="2025-08" db="UniProtKB">
        <authorList>
            <consortium name="Ensembl"/>
        </authorList>
    </citation>
    <scope>IDENTIFICATION</scope>
</reference>
<evidence type="ECO:0008006" key="3">
    <source>
        <dbReference type="Google" id="ProtNLM"/>
    </source>
</evidence>
<proteinExistence type="predicted"/>
<dbReference type="GeneTree" id="ENSGT00540000073610"/>
<sequence>MCCDGHGLISQGATEQSTVLHTLLPGRLSWLPTCGLKAFPVNNSECVRLFRQKEKETFPDSGVGEERLVTVPPPEPRRPAAENVRLLYSALSRCVCLLDRAVDREDDELGVEEDSEYLRQRKAVRERLAHLARSTKSLLQSTVPTHCSPDGPTGTFALKLWIYQVLHEVVRWTNTAFEVLHSLPAEQKKQTRLSRKRKRGRAGARK</sequence>
<evidence type="ECO:0000313" key="2">
    <source>
        <dbReference type="Proteomes" id="UP000694580"/>
    </source>
</evidence>
<dbReference type="Ensembl" id="ENSDCDT00010006015.1">
    <property type="protein sequence ID" value="ENSDCDP00010005813.1"/>
    <property type="gene ID" value="ENSDCDG00010002539.1"/>
</dbReference>
<dbReference type="AlphaFoldDB" id="A0AAY4A9M5"/>
<dbReference type="InterPro" id="IPR000151">
    <property type="entry name" value="Ciliary_neurotrophic_fac_CNTF"/>
</dbReference>
<keyword evidence="2" id="KW-1185">Reference proteome</keyword>
<dbReference type="GO" id="GO:0005127">
    <property type="term" value="F:ciliary neurotrophic factor receptor binding"/>
    <property type="evidence" value="ECO:0007669"/>
    <property type="project" value="InterPro"/>
</dbReference>